<dbReference type="RefSeq" id="WP_194536108.1">
    <property type="nucleotide sequence ID" value="NZ_JACEFB010000001.1"/>
</dbReference>
<protein>
    <submittedName>
        <fullName evidence="1">Uncharacterized protein</fullName>
    </submittedName>
</protein>
<name>A0A7V9AA29_9BACT</name>
<proteinExistence type="predicted"/>
<organism evidence="1 2">
    <name type="scientific">Thermogemmata fonticola</name>
    <dbReference type="NCBI Taxonomy" id="2755323"/>
    <lineage>
        <taxon>Bacteria</taxon>
        <taxon>Pseudomonadati</taxon>
        <taxon>Planctomycetota</taxon>
        <taxon>Planctomycetia</taxon>
        <taxon>Gemmatales</taxon>
        <taxon>Gemmataceae</taxon>
        <taxon>Thermogemmata</taxon>
    </lineage>
</organism>
<reference evidence="1 2" key="1">
    <citation type="submission" date="2020-07" db="EMBL/GenBank/DDBJ databases">
        <title>Thermogemmata thermophila gen. nov., sp. nov., a novel moderate thermophilic planctomycete from a Kamchatka hot spring.</title>
        <authorList>
            <person name="Elcheninov A.G."/>
            <person name="Podosokorskaya O.A."/>
            <person name="Kovaleva O.L."/>
            <person name="Novikov A."/>
            <person name="Bonch-Osmolovskaya E.A."/>
            <person name="Toshchakov S.V."/>
            <person name="Kublanov I.V."/>
        </authorList>
    </citation>
    <scope>NUCLEOTIDE SEQUENCE [LARGE SCALE GENOMIC DNA]</scope>
    <source>
        <strain evidence="1 2">2918</strain>
    </source>
</reference>
<dbReference type="PROSITE" id="PS51257">
    <property type="entry name" value="PROKAR_LIPOPROTEIN"/>
    <property type="match status" value="1"/>
</dbReference>
<dbReference type="AlphaFoldDB" id="A0A7V9AA29"/>
<gene>
    <name evidence="1" type="ORF">H0921_00700</name>
</gene>
<keyword evidence="2" id="KW-1185">Reference proteome</keyword>
<evidence type="ECO:0000313" key="1">
    <source>
        <dbReference type="EMBL" id="MBA2224676.1"/>
    </source>
</evidence>
<evidence type="ECO:0000313" key="2">
    <source>
        <dbReference type="Proteomes" id="UP000542342"/>
    </source>
</evidence>
<dbReference type="EMBL" id="JACEFB010000001">
    <property type="protein sequence ID" value="MBA2224676.1"/>
    <property type="molecule type" value="Genomic_DNA"/>
</dbReference>
<accession>A0A7V9AA29</accession>
<comment type="caution">
    <text evidence="1">The sequence shown here is derived from an EMBL/GenBank/DDBJ whole genome shotgun (WGS) entry which is preliminary data.</text>
</comment>
<sequence length="143" mass="15197">MAHLPPKFAVKLGLQVVALISFTLLAGCGSSVDPKRAIVGTWQVGDTAEWVFNADGTSVQKMLKDGKESKGTYKIIDGDKIDMTSESGGHVVQSQYRFDGNDRLIILMGVSERPTRISEAAGATGPRLHGKGGGIIVKLSRKG</sequence>
<dbReference type="Proteomes" id="UP000542342">
    <property type="component" value="Unassembled WGS sequence"/>
</dbReference>